<proteinExistence type="predicted"/>
<dbReference type="EMBL" id="KZ305134">
    <property type="protein sequence ID" value="PIA25346.1"/>
    <property type="molecule type" value="Genomic_DNA"/>
</dbReference>
<dbReference type="STRING" id="218851.A0A2G5C238"/>
<dbReference type="InParanoid" id="A0A2G5C238"/>
<dbReference type="AlphaFoldDB" id="A0A2G5C238"/>
<sequence length="77" mass="8717">MISFGKDVAEAPSSKIERTDFRDAIKGNNYANGSCNDAWTEYQNMGIGGIKVVADYIVYTAGHWKRSQKLVEQRDYH</sequence>
<protein>
    <submittedName>
        <fullName evidence="1">Uncharacterized protein</fullName>
    </submittedName>
</protein>
<evidence type="ECO:0000313" key="1">
    <source>
        <dbReference type="EMBL" id="PIA25346.1"/>
    </source>
</evidence>
<accession>A0A2G5C238</accession>
<keyword evidence="2" id="KW-1185">Reference proteome</keyword>
<organism evidence="1 2">
    <name type="scientific">Aquilegia coerulea</name>
    <name type="common">Rocky mountain columbine</name>
    <dbReference type="NCBI Taxonomy" id="218851"/>
    <lineage>
        <taxon>Eukaryota</taxon>
        <taxon>Viridiplantae</taxon>
        <taxon>Streptophyta</taxon>
        <taxon>Embryophyta</taxon>
        <taxon>Tracheophyta</taxon>
        <taxon>Spermatophyta</taxon>
        <taxon>Magnoliopsida</taxon>
        <taxon>Ranunculales</taxon>
        <taxon>Ranunculaceae</taxon>
        <taxon>Thalictroideae</taxon>
        <taxon>Aquilegia</taxon>
    </lineage>
</organism>
<gene>
    <name evidence="1" type="ORF">AQUCO_11800023v1</name>
</gene>
<reference evidence="1 2" key="1">
    <citation type="submission" date="2017-09" db="EMBL/GenBank/DDBJ databases">
        <title>WGS assembly of Aquilegia coerulea Goldsmith.</title>
        <authorList>
            <person name="Hodges S."/>
            <person name="Kramer E."/>
            <person name="Nordborg M."/>
            <person name="Tomkins J."/>
            <person name="Borevitz J."/>
            <person name="Derieg N."/>
            <person name="Yan J."/>
            <person name="Mihaltcheva S."/>
            <person name="Hayes R.D."/>
            <person name="Rokhsar D."/>
        </authorList>
    </citation>
    <scope>NUCLEOTIDE SEQUENCE [LARGE SCALE GENOMIC DNA]</scope>
    <source>
        <strain evidence="2">cv. Goldsmith</strain>
    </source>
</reference>
<evidence type="ECO:0000313" key="2">
    <source>
        <dbReference type="Proteomes" id="UP000230069"/>
    </source>
</evidence>
<name>A0A2G5C238_AQUCA</name>
<dbReference type="Proteomes" id="UP000230069">
    <property type="component" value="Unassembled WGS sequence"/>
</dbReference>
<dbReference type="OrthoDB" id="1741233at2759"/>